<sequence>MILQTTCRECGVTALWEAKPTAMQRLVNGLPRGRQETFEVVGFTVLDHTSSFVCEDWRDHQEAVIRAEESGRPEWIGFVLAEPLAVAA</sequence>
<reference evidence="1" key="2">
    <citation type="submission" date="2015-07" db="EMBL/GenBank/DDBJ databases">
        <title>Plasmids, circular viruses and viroids from rat gut.</title>
        <authorList>
            <person name="Jorgensen T.J."/>
            <person name="Hansen M.A."/>
            <person name="Xu Z."/>
            <person name="Tabak M.A."/>
            <person name="Sorensen S.J."/>
            <person name="Hansen L.H."/>
        </authorList>
    </citation>
    <scope>NUCLEOTIDE SEQUENCE</scope>
    <source>
        <strain evidence="1">RGFK1090</strain>
    </source>
</reference>
<dbReference type="EMBL" id="LN853671">
    <property type="protein sequence ID" value="CRY96440.1"/>
    <property type="molecule type" value="Genomic_DNA"/>
</dbReference>
<accession>A0A0H5Q4S2</accession>
<evidence type="ECO:0000313" key="1">
    <source>
        <dbReference type="EMBL" id="CRY96440.1"/>
    </source>
</evidence>
<dbReference type="AlphaFoldDB" id="A0A0H5Q4S2"/>
<proteinExistence type="predicted"/>
<organism evidence="1">
    <name type="scientific">uncultured prokaryote</name>
    <dbReference type="NCBI Taxonomy" id="198431"/>
    <lineage>
        <taxon>unclassified sequences</taxon>
        <taxon>environmental samples</taxon>
    </lineage>
</organism>
<reference evidence="1" key="1">
    <citation type="submission" date="2015-06" db="EMBL/GenBank/DDBJ databases">
        <authorList>
            <person name="Joergensen T."/>
        </authorList>
    </citation>
    <scope>NUCLEOTIDE SEQUENCE</scope>
    <source>
        <strain evidence="1">RGFK1090</strain>
    </source>
</reference>
<name>A0A0H5Q4S2_9ZZZZ</name>
<protein>
    <submittedName>
        <fullName evidence="1">Uncharacterized protein</fullName>
    </submittedName>
</protein>